<gene>
    <name evidence="1" type="ORF">HMPREF0673_01910</name>
</gene>
<dbReference type="Pfam" id="PF12668">
    <property type="entry name" value="DUF3791"/>
    <property type="match status" value="1"/>
</dbReference>
<dbReference type="eggNOG" id="ENOG503351D">
    <property type="taxonomic scope" value="Bacteria"/>
</dbReference>
<dbReference type="PATRIC" id="fig|1002367.3.peg.1550"/>
<dbReference type="AlphaFoldDB" id="G6AZ46"/>
<dbReference type="HOGENOM" id="CLU_174021_0_0_10"/>
<dbReference type="Proteomes" id="UP000004407">
    <property type="component" value="Unassembled WGS sequence"/>
</dbReference>
<protein>
    <recommendedName>
        <fullName evidence="3">DUF3791 domain-containing protein</fullName>
    </recommendedName>
</protein>
<comment type="caution">
    <text evidence="1">The sequence shown here is derived from an EMBL/GenBank/DDBJ whole genome shotgun (WGS) entry which is preliminary data.</text>
</comment>
<dbReference type="InterPro" id="IPR024269">
    <property type="entry name" value="DUF3791"/>
</dbReference>
<accession>G6AZ46</accession>
<name>G6AZ46_9BACT</name>
<reference evidence="1 2" key="1">
    <citation type="submission" date="2011-08" db="EMBL/GenBank/DDBJ databases">
        <authorList>
            <person name="Weinstock G."/>
            <person name="Sodergren E."/>
            <person name="Clifton S."/>
            <person name="Fulton L."/>
            <person name="Fulton B."/>
            <person name="Courtney L."/>
            <person name="Fronick C."/>
            <person name="Harrison M."/>
            <person name="Strong C."/>
            <person name="Farmer C."/>
            <person name="Delahaunty K."/>
            <person name="Markovic C."/>
            <person name="Hall O."/>
            <person name="Minx P."/>
            <person name="Tomlinson C."/>
            <person name="Mitreva M."/>
            <person name="Hou S."/>
            <person name="Chen J."/>
            <person name="Wollam A."/>
            <person name="Pepin K.H."/>
            <person name="Johnson M."/>
            <person name="Bhonagiri V."/>
            <person name="Zhang X."/>
            <person name="Suruliraj S."/>
            <person name="Warren W."/>
            <person name="Chinwalla A."/>
            <person name="Mardis E.R."/>
            <person name="Wilson R.K."/>
        </authorList>
    </citation>
    <scope>NUCLEOTIDE SEQUENCE [LARGE SCALE GENOMIC DNA]</scope>
    <source>
        <strain evidence="1 2">DSM 18206</strain>
    </source>
</reference>
<organism evidence="1 2">
    <name type="scientific">Leyella stercorea DSM 18206</name>
    <dbReference type="NCBI Taxonomy" id="1002367"/>
    <lineage>
        <taxon>Bacteria</taxon>
        <taxon>Pseudomonadati</taxon>
        <taxon>Bacteroidota</taxon>
        <taxon>Bacteroidia</taxon>
        <taxon>Bacteroidales</taxon>
        <taxon>Prevotellaceae</taxon>
        <taxon>Leyella</taxon>
    </lineage>
</organism>
<evidence type="ECO:0008006" key="3">
    <source>
        <dbReference type="Google" id="ProtNLM"/>
    </source>
</evidence>
<proteinExistence type="predicted"/>
<evidence type="ECO:0000313" key="1">
    <source>
        <dbReference type="EMBL" id="EHJ38720.1"/>
    </source>
</evidence>
<dbReference type="EMBL" id="AFZZ01000167">
    <property type="protein sequence ID" value="EHJ38720.1"/>
    <property type="molecule type" value="Genomic_DNA"/>
</dbReference>
<evidence type="ECO:0000313" key="2">
    <source>
        <dbReference type="Proteomes" id="UP000004407"/>
    </source>
</evidence>
<sequence length="109" mass="12979">MIFFIYLQPNEYILNLTKKNIYIMEKRHLEKLIRLPLDELKLAFAASCVEGIARKTGKHYSEVYERMSKVGAIENYILKNYDTLHTESHEYVLEDVEEYIQNRERSATC</sequence>